<sequence length="633" mass="72514">MRCLMVFDNLNDIVFMKCDTKFCQHIRKIGITQDLIKPTENENENCERIDSDLILQIFSPMVTSQRIMNCHFSNRYTSMQCQNGTNIVFDEYLGHLFIYISDKEVSWQQKVLSVSILFIKRICGSDVSLLKYSRRRRFLVSKLLDVWLKRSSEEQCVLIEAVEQLTVSAELSTAALKAAKTAAEKMKTKSAFSRVHVLIMVRQKFLTLYSSRNATDLTAGDTLFLALLAEAIQSVDSEPKDKSDLDVIIVEKDDSLQLENNIPLPRNKINSLLILLGQNGLKLNAVHLSYITDGVPLFIIHEIGNDVFNSSVIDSLTSFCTIQEIQIRGTIDREALKIAYDTVDSSMKKIIDLFKKKNAPFAPTRSVLAIITTLATRWEPLKKKYIEYFKNNDSSSLIAIESSNMNIICSLKDLHHHCMLNESLIDNYTKEAVSEASAMVAVMLRDYTSFFEVKAMNNFTMRSRSTLNINKYLEEFPGLVHFIYVDRMSHRMIAPGLEFASQETLELTKKKVWSMIDFSRQHLRDGHFIVLWKDNTFTYSYFLWFEDQSGTSLKPRVQPTASELFPGILNGDYYEKLIEQCFPRMAKGKVRCFELFCVHLGLATASCVLEHSRRLSATVWEVTGRPSNLLDLF</sequence>
<dbReference type="Pfam" id="PF19037">
    <property type="entry name" value="Fuz_longin_2"/>
    <property type="match status" value="1"/>
</dbReference>
<evidence type="ECO:0000313" key="4">
    <source>
        <dbReference type="EMBL" id="MBY21508.1"/>
    </source>
</evidence>
<dbReference type="InterPro" id="IPR043970">
    <property type="entry name" value="FUZ/MON1/HPS1_longin_3"/>
</dbReference>
<feature type="domain" description="FUZ/MON1/HPS1 first Longin" evidence="1">
    <location>
        <begin position="2"/>
        <end position="148"/>
    </location>
</feature>
<dbReference type="GO" id="GO:0016192">
    <property type="term" value="P:vesicle-mediated transport"/>
    <property type="evidence" value="ECO:0007669"/>
    <property type="project" value="InterPro"/>
</dbReference>
<evidence type="ECO:0000259" key="3">
    <source>
        <dbReference type="Pfam" id="PF19038"/>
    </source>
</evidence>
<dbReference type="InterPro" id="IPR026053">
    <property type="entry name" value="HPS1"/>
</dbReference>
<dbReference type="PANTHER" id="PTHR12761">
    <property type="entry name" value="HERMANSKY-PUDLAK SYNDROME PROTEIN 1"/>
    <property type="match status" value="1"/>
</dbReference>
<dbReference type="PANTHER" id="PTHR12761:SF1">
    <property type="entry name" value="BLOC-3 COMPLEX MEMBER HPS1"/>
    <property type="match status" value="1"/>
</dbReference>
<dbReference type="Pfam" id="PF19036">
    <property type="entry name" value="Fuz_longin_1"/>
    <property type="match status" value="1"/>
</dbReference>
<organism evidence="4">
    <name type="scientific">Schizaphis graminum</name>
    <name type="common">Green bug aphid</name>
    <dbReference type="NCBI Taxonomy" id="13262"/>
    <lineage>
        <taxon>Eukaryota</taxon>
        <taxon>Metazoa</taxon>
        <taxon>Ecdysozoa</taxon>
        <taxon>Arthropoda</taxon>
        <taxon>Hexapoda</taxon>
        <taxon>Insecta</taxon>
        <taxon>Pterygota</taxon>
        <taxon>Neoptera</taxon>
        <taxon>Paraneoptera</taxon>
        <taxon>Hemiptera</taxon>
        <taxon>Sternorrhyncha</taxon>
        <taxon>Aphidomorpha</taxon>
        <taxon>Aphidoidea</taxon>
        <taxon>Aphididae</taxon>
        <taxon>Aphidini</taxon>
        <taxon>Schizaphis</taxon>
    </lineage>
</organism>
<reference evidence="4" key="1">
    <citation type="submission" date="2018-04" db="EMBL/GenBank/DDBJ databases">
        <title>Transcriptome of Schizaphis graminum biotype I.</title>
        <authorList>
            <person name="Scully E.D."/>
            <person name="Geib S.M."/>
            <person name="Palmer N.A."/>
            <person name="Koch K."/>
            <person name="Bradshaw J."/>
            <person name="Heng-Moss T."/>
            <person name="Sarath G."/>
        </authorList>
    </citation>
    <scope>NUCLEOTIDE SEQUENCE</scope>
</reference>
<dbReference type="InterPro" id="IPR043971">
    <property type="entry name" value="FUZ/MON1/HPS1_longin_2"/>
</dbReference>
<name>A0A2S2NX13_SCHGA</name>
<dbReference type="EMBL" id="GGMR01008889">
    <property type="protein sequence ID" value="MBY21508.1"/>
    <property type="molecule type" value="Transcribed_RNA"/>
</dbReference>
<dbReference type="InterPro" id="IPR043972">
    <property type="entry name" value="FUZ/MON1/HPS1_longin_1"/>
</dbReference>
<proteinExistence type="predicted"/>
<protein>
    <submittedName>
        <fullName evidence="4">Hermansky-Pudlak syndrome 1</fullName>
    </submittedName>
</protein>
<dbReference type="GO" id="GO:0005085">
    <property type="term" value="F:guanyl-nucleotide exchange factor activity"/>
    <property type="evidence" value="ECO:0007669"/>
    <property type="project" value="TreeGrafter"/>
</dbReference>
<dbReference type="GO" id="GO:0031085">
    <property type="term" value="C:BLOC-3 complex"/>
    <property type="evidence" value="ECO:0007669"/>
    <property type="project" value="TreeGrafter"/>
</dbReference>
<feature type="domain" description="FUZ/MON1/HPS1 second Longin" evidence="2">
    <location>
        <begin position="193"/>
        <end position="315"/>
    </location>
</feature>
<dbReference type="Pfam" id="PF19038">
    <property type="entry name" value="Fuz_longin_3"/>
    <property type="match status" value="1"/>
</dbReference>
<evidence type="ECO:0000259" key="2">
    <source>
        <dbReference type="Pfam" id="PF19037"/>
    </source>
</evidence>
<feature type="domain" description="FUZ/MON1/HPS1 third Longin" evidence="3">
    <location>
        <begin position="478"/>
        <end position="621"/>
    </location>
</feature>
<evidence type="ECO:0000259" key="1">
    <source>
        <dbReference type="Pfam" id="PF19036"/>
    </source>
</evidence>
<accession>A0A2S2NX13</accession>
<gene>
    <name evidence="4" type="primary">HPS1</name>
    <name evidence="4" type="ORF">g.83181</name>
</gene>
<dbReference type="AlphaFoldDB" id="A0A2S2NX13"/>